<reference evidence="1 2" key="1">
    <citation type="journal article" date="2024" name="Commun. Biol.">
        <title>Comparative genomic analysis of thermophilic fungi reveals convergent evolutionary adaptations and gene losses.</title>
        <authorList>
            <person name="Steindorff A.S."/>
            <person name="Aguilar-Pontes M.V."/>
            <person name="Robinson A.J."/>
            <person name="Andreopoulos B."/>
            <person name="LaButti K."/>
            <person name="Kuo A."/>
            <person name="Mondo S."/>
            <person name="Riley R."/>
            <person name="Otillar R."/>
            <person name="Haridas S."/>
            <person name="Lipzen A."/>
            <person name="Grimwood J."/>
            <person name="Schmutz J."/>
            <person name="Clum A."/>
            <person name="Reid I.D."/>
            <person name="Moisan M.C."/>
            <person name="Butler G."/>
            <person name="Nguyen T.T.M."/>
            <person name="Dewar K."/>
            <person name="Conant G."/>
            <person name="Drula E."/>
            <person name="Henrissat B."/>
            <person name="Hansel C."/>
            <person name="Singer S."/>
            <person name="Hutchinson M.I."/>
            <person name="de Vries R.P."/>
            <person name="Natvig D.O."/>
            <person name="Powell A.J."/>
            <person name="Tsang A."/>
            <person name="Grigoriev I.V."/>
        </authorList>
    </citation>
    <scope>NUCLEOTIDE SEQUENCE [LARGE SCALE GENOMIC DNA]</scope>
    <source>
        <strain evidence="1 2">CBS 494.80</strain>
    </source>
</reference>
<organism evidence="1 2">
    <name type="scientific">Oculimacula yallundae</name>
    <dbReference type="NCBI Taxonomy" id="86028"/>
    <lineage>
        <taxon>Eukaryota</taxon>
        <taxon>Fungi</taxon>
        <taxon>Dikarya</taxon>
        <taxon>Ascomycota</taxon>
        <taxon>Pezizomycotina</taxon>
        <taxon>Leotiomycetes</taxon>
        <taxon>Helotiales</taxon>
        <taxon>Ploettnerulaceae</taxon>
        <taxon>Oculimacula</taxon>
    </lineage>
</organism>
<name>A0ABR4CQA3_9HELO</name>
<evidence type="ECO:0000313" key="2">
    <source>
        <dbReference type="Proteomes" id="UP001595075"/>
    </source>
</evidence>
<dbReference type="Proteomes" id="UP001595075">
    <property type="component" value="Unassembled WGS sequence"/>
</dbReference>
<dbReference type="EMBL" id="JAZHXI010000005">
    <property type="protein sequence ID" value="KAL2071528.1"/>
    <property type="molecule type" value="Genomic_DNA"/>
</dbReference>
<comment type="caution">
    <text evidence="1">The sequence shown here is derived from an EMBL/GenBank/DDBJ whole genome shotgun (WGS) entry which is preliminary data.</text>
</comment>
<keyword evidence="2" id="KW-1185">Reference proteome</keyword>
<proteinExistence type="predicted"/>
<accession>A0ABR4CQA3</accession>
<gene>
    <name evidence="1" type="ORF">VTL71DRAFT_12763</name>
</gene>
<evidence type="ECO:0000313" key="1">
    <source>
        <dbReference type="EMBL" id="KAL2071528.1"/>
    </source>
</evidence>
<sequence>MCEGSVEHQLKPHNTEIAASFQDELEADDESIVFASPFPAENWGQARRSRASVVEVLKLSTIVFCSLHKNLQKNHVSGKVLPADSGRVKFLGTSARLTMKQPSPLFHDAYDPLALRYRPYEQPLDRGPT</sequence>
<protein>
    <submittedName>
        <fullName evidence="1">Uncharacterized protein</fullName>
    </submittedName>
</protein>